<proteinExistence type="predicted"/>
<name>A0A640N622_BACAN</name>
<reference evidence="1" key="2">
    <citation type="submission" date="2019-12" db="EMBL/GenBank/DDBJ databases">
        <authorList>
            <person name="Hoang T.H.H."/>
            <person name="Okutani A."/>
        </authorList>
    </citation>
    <scope>NUCLEOTIDE SEQUENCE</scope>
    <source>
        <strain evidence="1">LamDB</strain>
    </source>
</reference>
<organism evidence="1">
    <name type="scientific">Bacillus anthracis</name>
    <name type="common">anthrax bacterium</name>
    <dbReference type="NCBI Taxonomy" id="1392"/>
    <lineage>
        <taxon>Bacteria</taxon>
        <taxon>Bacillati</taxon>
        <taxon>Bacillota</taxon>
        <taxon>Bacilli</taxon>
        <taxon>Bacillales</taxon>
        <taxon>Bacillaceae</taxon>
        <taxon>Bacillus</taxon>
        <taxon>Bacillus cereus group</taxon>
    </lineage>
</organism>
<gene>
    <name evidence="1" type="ORF">LamDB_50870</name>
</gene>
<evidence type="ECO:0000313" key="1">
    <source>
        <dbReference type="EMBL" id="GEU19710.1"/>
    </source>
</evidence>
<dbReference type="AlphaFoldDB" id="A0A640N622"/>
<accession>A0A640N622</accession>
<dbReference type="EMBL" id="BLEX01000011">
    <property type="protein sequence ID" value="GEU19710.1"/>
    <property type="molecule type" value="Genomic_DNA"/>
</dbReference>
<reference evidence="1" key="1">
    <citation type="submission" date="2019-12" db="EMBL/GenBank/DDBJ databases">
        <title>Epidemiological and comparative genomic analysis of Bacillus anthracis isolated from northern Vietnam.</title>
        <authorList>
            <person name="Hoang T.T.H."/>
            <person name="Dang D.A."/>
            <person name="Pham M.H."/>
            <person name="Luong M.H."/>
            <person name="Tran N.D."/>
            <person name="Nguyen T.H."/>
            <person name="Nguyen T.T."/>
            <person name="Inoue S."/>
            <person name="Morikawa S."/>
            <person name="Okutani A."/>
        </authorList>
    </citation>
    <scope>NUCLEOTIDE SEQUENCE</scope>
    <source>
        <strain evidence="1">LamDB</strain>
    </source>
</reference>
<protein>
    <submittedName>
        <fullName evidence="1">Uncharacterized protein</fullName>
    </submittedName>
</protein>
<sequence>MPRDSLKSLKNKTVTVIGRIEHITITPKVKIPNKPIFSKIVLIDVNIGGQYFDHVWVYASKRYFHNQEPFLQQVVKFKSKVTPYVKHGQRGYVEDYGIDYVKSLSILPNTSMEEYDERYYYDDITVDFFLTN</sequence>
<comment type="caution">
    <text evidence="1">The sequence shown here is derived from an EMBL/GenBank/DDBJ whole genome shotgun (WGS) entry which is preliminary data.</text>
</comment>